<sequence>MLNMFQNQMRNQKTGSSVMKTAVVRELVAHAVKRHHCTLSLSPNCKMPASLTASEVRNSHQLLMDISFGACI</sequence>
<dbReference type="EMBL" id="QKKF02002619">
    <property type="protein sequence ID" value="RZF48238.1"/>
    <property type="molecule type" value="Genomic_DNA"/>
</dbReference>
<evidence type="ECO:0000313" key="2">
    <source>
        <dbReference type="Proteomes" id="UP000291343"/>
    </source>
</evidence>
<keyword evidence="2" id="KW-1185">Reference proteome</keyword>
<accession>A0A482XS00</accession>
<evidence type="ECO:0000313" key="1">
    <source>
        <dbReference type="EMBL" id="RZF48238.1"/>
    </source>
</evidence>
<organism evidence="1 2">
    <name type="scientific">Laodelphax striatellus</name>
    <name type="common">Small brown planthopper</name>
    <name type="synonym">Delphax striatella</name>
    <dbReference type="NCBI Taxonomy" id="195883"/>
    <lineage>
        <taxon>Eukaryota</taxon>
        <taxon>Metazoa</taxon>
        <taxon>Ecdysozoa</taxon>
        <taxon>Arthropoda</taxon>
        <taxon>Hexapoda</taxon>
        <taxon>Insecta</taxon>
        <taxon>Pterygota</taxon>
        <taxon>Neoptera</taxon>
        <taxon>Paraneoptera</taxon>
        <taxon>Hemiptera</taxon>
        <taxon>Auchenorrhyncha</taxon>
        <taxon>Fulgoroidea</taxon>
        <taxon>Delphacidae</taxon>
        <taxon>Criomorphinae</taxon>
        <taxon>Laodelphax</taxon>
    </lineage>
</organism>
<reference evidence="1 2" key="1">
    <citation type="journal article" date="2017" name="Gigascience">
        <title>Genome sequence of the small brown planthopper, Laodelphax striatellus.</title>
        <authorList>
            <person name="Zhu J."/>
            <person name="Jiang F."/>
            <person name="Wang X."/>
            <person name="Yang P."/>
            <person name="Bao Y."/>
            <person name="Zhao W."/>
            <person name="Wang W."/>
            <person name="Lu H."/>
            <person name="Wang Q."/>
            <person name="Cui N."/>
            <person name="Li J."/>
            <person name="Chen X."/>
            <person name="Luo L."/>
            <person name="Yu J."/>
            <person name="Kang L."/>
            <person name="Cui F."/>
        </authorList>
    </citation>
    <scope>NUCLEOTIDE SEQUENCE [LARGE SCALE GENOMIC DNA]</scope>
    <source>
        <strain evidence="1">Lst14</strain>
    </source>
</reference>
<dbReference type="InParanoid" id="A0A482XS00"/>
<dbReference type="Proteomes" id="UP000291343">
    <property type="component" value="Unassembled WGS sequence"/>
</dbReference>
<protein>
    <submittedName>
        <fullName evidence="1">Uncharacterized protein</fullName>
    </submittedName>
</protein>
<name>A0A482XS00_LAOST</name>
<dbReference type="AlphaFoldDB" id="A0A482XS00"/>
<gene>
    <name evidence="1" type="ORF">LSTR_LSTR006205</name>
</gene>
<proteinExistence type="predicted"/>
<comment type="caution">
    <text evidence="1">The sequence shown here is derived from an EMBL/GenBank/DDBJ whole genome shotgun (WGS) entry which is preliminary data.</text>
</comment>